<proteinExistence type="predicted"/>
<protein>
    <recommendedName>
        <fullName evidence="1">DUF4116 domain-containing protein</fullName>
    </recommendedName>
</protein>
<organism evidence="2 3">
    <name type="scientific">Durusdinium trenchii</name>
    <dbReference type="NCBI Taxonomy" id="1381693"/>
    <lineage>
        <taxon>Eukaryota</taxon>
        <taxon>Sar</taxon>
        <taxon>Alveolata</taxon>
        <taxon>Dinophyceae</taxon>
        <taxon>Suessiales</taxon>
        <taxon>Symbiodiniaceae</taxon>
        <taxon>Durusdinium</taxon>
    </lineage>
</organism>
<reference evidence="2 3" key="1">
    <citation type="submission" date="2024-02" db="EMBL/GenBank/DDBJ databases">
        <authorList>
            <person name="Chen Y."/>
            <person name="Shah S."/>
            <person name="Dougan E. K."/>
            <person name="Thang M."/>
            <person name="Chan C."/>
        </authorList>
    </citation>
    <scope>NUCLEOTIDE SEQUENCE [LARGE SCALE GENOMIC DNA]</scope>
</reference>
<accession>A0ABP0NWV4</accession>
<dbReference type="EMBL" id="CAXAMM010031358">
    <property type="protein sequence ID" value="CAK9067986.1"/>
    <property type="molecule type" value="Genomic_DNA"/>
</dbReference>
<dbReference type="Proteomes" id="UP001642464">
    <property type="component" value="Unassembled WGS sequence"/>
</dbReference>
<evidence type="ECO:0000313" key="2">
    <source>
        <dbReference type="EMBL" id="CAK9067986.1"/>
    </source>
</evidence>
<name>A0ABP0NWV4_9DINO</name>
<keyword evidence="3" id="KW-1185">Reference proteome</keyword>
<dbReference type="Pfam" id="PF13475">
    <property type="entry name" value="DUF4116"/>
    <property type="match status" value="2"/>
</dbReference>
<feature type="domain" description="DUF4116" evidence="1">
    <location>
        <begin position="138"/>
        <end position="186"/>
    </location>
</feature>
<evidence type="ECO:0000259" key="1">
    <source>
        <dbReference type="Pfam" id="PF13475"/>
    </source>
</evidence>
<gene>
    <name evidence="2" type="ORF">SCF082_LOCUS34322</name>
</gene>
<comment type="caution">
    <text evidence="2">The sequence shown here is derived from an EMBL/GenBank/DDBJ whole genome shotgun (WGS) entry which is preliminary data.</text>
</comment>
<feature type="domain" description="DUF4116" evidence="1">
    <location>
        <begin position="188"/>
        <end position="235"/>
    </location>
</feature>
<evidence type="ECO:0000313" key="3">
    <source>
        <dbReference type="Proteomes" id="UP001642464"/>
    </source>
</evidence>
<sequence length="244" mass="27470">MASSWISSRRLFGSTKDQIERILLVLSPQDLKTSCCEFQFHDFHPAAHRPMVYFDPLDSESLSQWTQAINESLQDLEQAMMRDCRIAASRLVRDVVVRCCNSPERITNRRVTKLLLRNIFERVAQDMAAKEVSAVREDRQQAAKAVRRNSSLLRHMPQELRADREVVLAAVDADPMALAYADETLKADRAVVFRAISQDGMALEHSSDALKADRDMVLAAALRSPDALRFATPEVKADAGLVVF</sequence>
<dbReference type="InterPro" id="IPR025197">
    <property type="entry name" value="DUF4116"/>
</dbReference>